<reference evidence="4 5" key="1">
    <citation type="submission" date="2015-03" db="EMBL/GenBank/DDBJ databases">
        <title>Luteipulveratus halotolerans sp. nov., a novel actinobacterium (Dermacoccaceae) from Sarawak, Malaysia.</title>
        <authorList>
            <person name="Juboi H."/>
            <person name="Basik A."/>
            <person name="Shamsul S.S."/>
            <person name="Arnold P."/>
            <person name="Schmitt E.K."/>
            <person name="Sanglier J.-J."/>
            <person name="Yeo T."/>
        </authorList>
    </citation>
    <scope>NUCLEOTIDE SEQUENCE [LARGE SCALE GENOMIC DNA]</scope>
    <source>
        <strain evidence="4 5">MN07-A0370</strain>
    </source>
</reference>
<dbReference type="Gene3D" id="3.40.190.10">
    <property type="entry name" value="Periplasmic binding protein-like II"/>
    <property type="match status" value="1"/>
</dbReference>
<dbReference type="STRING" id="571913.VV02_15370"/>
<dbReference type="PROSITE" id="PS51257">
    <property type="entry name" value="PROKAR_LIPOPROTEIN"/>
    <property type="match status" value="1"/>
</dbReference>
<keyword evidence="2" id="KW-0813">Transport</keyword>
<dbReference type="InterPro" id="IPR006059">
    <property type="entry name" value="SBP"/>
</dbReference>
<dbReference type="GO" id="GO:0055052">
    <property type="term" value="C:ATP-binding cassette (ABC) transporter complex, substrate-binding subunit-containing"/>
    <property type="evidence" value="ECO:0007669"/>
    <property type="project" value="TreeGrafter"/>
</dbReference>
<dbReference type="OrthoDB" id="9780991at2"/>
<dbReference type="PATRIC" id="fig|571913.6.peg.3121"/>
<dbReference type="KEGG" id="lmoi:VV02_15370"/>
<evidence type="ECO:0000313" key="5">
    <source>
        <dbReference type="Proteomes" id="UP000066480"/>
    </source>
</evidence>
<dbReference type="Proteomes" id="UP000066480">
    <property type="component" value="Chromosome"/>
</dbReference>
<dbReference type="GO" id="GO:0015768">
    <property type="term" value="P:maltose transport"/>
    <property type="evidence" value="ECO:0007669"/>
    <property type="project" value="TreeGrafter"/>
</dbReference>
<dbReference type="PANTHER" id="PTHR30061">
    <property type="entry name" value="MALTOSE-BINDING PERIPLASMIC PROTEIN"/>
    <property type="match status" value="1"/>
</dbReference>
<dbReference type="EMBL" id="CP011112">
    <property type="protein sequence ID" value="AKU16918.1"/>
    <property type="molecule type" value="Genomic_DNA"/>
</dbReference>
<keyword evidence="5" id="KW-1185">Reference proteome</keyword>
<protein>
    <submittedName>
        <fullName evidence="4">Sugar ABC transporter substrate-binding protein</fullName>
    </submittedName>
</protein>
<dbReference type="SUPFAM" id="SSF53850">
    <property type="entry name" value="Periplasmic binding protein-like II"/>
    <property type="match status" value="1"/>
</dbReference>
<evidence type="ECO:0000313" key="4">
    <source>
        <dbReference type="EMBL" id="AKU16918.1"/>
    </source>
</evidence>
<organism evidence="4 5">
    <name type="scientific">Luteipulveratus mongoliensis</name>
    <dbReference type="NCBI Taxonomy" id="571913"/>
    <lineage>
        <taxon>Bacteria</taxon>
        <taxon>Bacillati</taxon>
        <taxon>Actinomycetota</taxon>
        <taxon>Actinomycetes</taxon>
        <taxon>Micrococcales</taxon>
        <taxon>Dermacoccaceae</taxon>
        <taxon>Luteipulveratus</taxon>
    </lineage>
</organism>
<proteinExistence type="inferred from homology"/>
<evidence type="ECO:0000256" key="1">
    <source>
        <dbReference type="ARBA" id="ARBA00008520"/>
    </source>
</evidence>
<keyword evidence="3" id="KW-0732">Signal</keyword>
<dbReference type="PANTHER" id="PTHR30061:SF50">
    <property type="entry name" value="MALTOSE_MALTODEXTRIN-BINDING PERIPLASMIC PROTEIN"/>
    <property type="match status" value="1"/>
</dbReference>
<accession>A0A0K1JK08</accession>
<gene>
    <name evidence="4" type="ORF">VV02_15370</name>
</gene>
<dbReference type="GO" id="GO:1901982">
    <property type="term" value="F:maltose binding"/>
    <property type="evidence" value="ECO:0007669"/>
    <property type="project" value="TreeGrafter"/>
</dbReference>
<comment type="similarity">
    <text evidence="1">Belongs to the bacterial solute-binding protein 1 family.</text>
</comment>
<evidence type="ECO:0000256" key="3">
    <source>
        <dbReference type="ARBA" id="ARBA00022729"/>
    </source>
</evidence>
<sequence length="422" mass="43821">MITRRTSGVAALVAAVTIGMTGCGGSSGSGSDGGGSVTLWMYPVIKDPVKSKQFWAAEEKSFEKAHPKIDLKIEMQTFDKRDAQISAALAAGTGPDIVLITPDQAATYLNVRGVQPVDDAVADSKSKFLPAALDVATFDDHVYGVPLFANVNTTAYNTKVFKDAGLALPKTWADVRAAAPVLAKKGIAVMDYAGNPEQTLNLSFYPLLWQAGGDVMSKDGKSVAFNSPAGVSALQFLVDLKKAGGLNPDAATDGPKVEGAPIAAGKVGLRVQAALPDVKQMRAALGKDNVQLGPPLKGTTQATYGSPGLLALTSINKKDNRQAAYEVLKFLSSAPEQTKLIAASGTFPTRTDVKTSGSPDVAAMTAAQKYANPGEPSPAARQIMAALAPKIQAALRGDLSPKDALDQAAKEANGALERTVRG</sequence>
<dbReference type="Pfam" id="PF01547">
    <property type="entry name" value="SBP_bac_1"/>
    <property type="match status" value="1"/>
</dbReference>
<evidence type="ECO:0000256" key="2">
    <source>
        <dbReference type="ARBA" id="ARBA00022448"/>
    </source>
</evidence>
<dbReference type="RefSeq" id="WP_052592797.1">
    <property type="nucleotide sequence ID" value="NZ_CP011112.1"/>
</dbReference>
<dbReference type="AlphaFoldDB" id="A0A0K1JK08"/>
<name>A0A0K1JK08_9MICO</name>
<dbReference type="GO" id="GO:0042956">
    <property type="term" value="P:maltodextrin transmembrane transport"/>
    <property type="evidence" value="ECO:0007669"/>
    <property type="project" value="TreeGrafter"/>
</dbReference>